<dbReference type="Pfam" id="PF02422">
    <property type="entry name" value="Keratin"/>
    <property type="match status" value="2"/>
</dbReference>
<dbReference type="PANTHER" id="PTHR31203">
    <property type="entry name" value="BETA-KERATIN-RELATED PROTEIN-RELATED"/>
    <property type="match status" value="1"/>
</dbReference>
<protein>
    <recommendedName>
        <fullName evidence="5">Reverse transcriptase domain-containing protein</fullName>
    </recommendedName>
</protein>
<comment type="subunit">
    <text evidence="2">The avian keratins (F-ker, S-ker, C-ker and B-ker) are a complex mixture of very similar polypeptides.</text>
</comment>
<gene>
    <name evidence="6" type="ORF">QYF61_023611</name>
</gene>
<reference evidence="6 7" key="1">
    <citation type="journal article" date="2023" name="J. Hered.">
        <title>Chromosome-level genome of the wood stork (Mycteria americana) provides insight into avian chromosome evolution.</title>
        <authorList>
            <person name="Flamio R. Jr."/>
            <person name="Ramstad K.M."/>
        </authorList>
    </citation>
    <scope>NUCLEOTIDE SEQUENCE [LARGE SCALE GENOMIC DNA]</scope>
    <source>
        <strain evidence="6">JAX WOST 10</strain>
    </source>
</reference>
<name>A0AAN7MCR1_MYCAM</name>
<proteinExistence type="inferred from homology"/>
<keyword evidence="4" id="KW-0007">Acetylation</keyword>
<organism evidence="6 7">
    <name type="scientific">Mycteria americana</name>
    <name type="common">Wood stork</name>
    <dbReference type="NCBI Taxonomy" id="33587"/>
    <lineage>
        <taxon>Eukaryota</taxon>
        <taxon>Metazoa</taxon>
        <taxon>Chordata</taxon>
        <taxon>Craniata</taxon>
        <taxon>Vertebrata</taxon>
        <taxon>Euteleostomi</taxon>
        <taxon>Archelosauria</taxon>
        <taxon>Archosauria</taxon>
        <taxon>Dinosauria</taxon>
        <taxon>Saurischia</taxon>
        <taxon>Theropoda</taxon>
        <taxon>Coelurosauria</taxon>
        <taxon>Aves</taxon>
        <taxon>Neognathae</taxon>
        <taxon>Neoaves</taxon>
        <taxon>Aequornithes</taxon>
        <taxon>Ciconiiformes</taxon>
        <taxon>Ciconiidae</taxon>
        <taxon>Mycteria</taxon>
    </lineage>
</organism>
<comment type="similarity">
    <text evidence="1">Belongs to the avian keratin family.</text>
</comment>
<evidence type="ECO:0000256" key="4">
    <source>
        <dbReference type="ARBA" id="ARBA00022990"/>
    </source>
</evidence>
<evidence type="ECO:0000256" key="2">
    <source>
        <dbReference type="ARBA" id="ARBA00011806"/>
    </source>
</evidence>
<dbReference type="PANTHER" id="PTHR31203:SF1">
    <property type="entry name" value="BETA-KERATIN-RELATED PROTEIN-RELATED"/>
    <property type="match status" value="1"/>
</dbReference>
<accession>A0AAN7MCR1</accession>
<dbReference type="InterPro" id="IPR003461">
    <property type="entry name" value="Keratin"/>
</dbReference>
<dbReference type="GO" id="GO:0005200">
    <property type="term" value="F:structural constituent of cytoskeleton"/>
    <property type="evidence" value="ECO:0007669"/>
    <property type="project" value="InterPro"/>
</dbReference>
<sequence length="399" mass="43250">MSSYRQVCNYGSYSPCDVSCPTPYVNAWNQPCVTSCGDSRAVVYPPPVAIVFPGPILSSCPQESYVGTSAPLEIGSSFGYGSSLDAQSSFGSGAFLGGRLTTEKRGLGEMAIGLMKYRKIHFCYRTMSSYRQLCSYQCSTPCEVACPQPIANAWNEPCVTSCGDSRAVVYPPPVVITFPGPILSSCPQESVVGSSAPVAIGSSLGYGGSYGYRGSFAYGGSQESKFSYPYCSQRFSGYRARRCEPCQTQQEYTCTKSSQDTECKIQTQEVNRLVDEGKAVDVVYLDFSKAFDTGSHSILLEKLAAHGLDGCTLRWVKNWLDGRAQRVVGNGVYSSWQPVTSGVPQCSVLGPVLFNIFINDLDEGIECTLSQFADDTKLCGSVDLLEGRKALQRDLDRLD</sequence>
<dbReference type="InterPro" id="IPR000477">
    <property type="entry name" value="RT_dom"/>
</dbReference>
<dbReference type="Proteomes" id="UP001333110">
    <property type="component" value="Unassembled WGS sequence"/>
</dbReference>
<evidence type="ECO:0000259" key="5">
    <source>
        <dbReference type="Pfam" id="PF00078"/>
    </source>
</evidence>
<dbReference type="EMBL" id="JAUNZN010000028">
    <property type="protein sequence ID" value="KAK4807778.1"/>
    <property type="molecule type" value="Genomic_DNA"/>
</dbReference>
<evidence type="ECO:0000256" key="3">
    <source>
        <dbReference type="ARBA" id="ARBA00022744"/>
    </source>
</evidence>
<evidence type="ECO:0000256" key="1">
    <source>
        <dbReference type="ARBA" id="ARBA00008702"/>
    </source>
</evidence>
<keyword evidence="7" id="KW-1185">Reference proteome</keyword>
<evidence type="ECO:0000313" key="7">
    <source>
        <dbReference type="Proteomes" id="UP001333110"/>
    </source>
</evidence>
<dbReference type="AlphaFoldDB" id="A0AAN7MCR1"/>
<evidence type="ECO:0000313" key="6">
    <source>
        <dbReference type="EMBL" id="KAK4807778.1"/>
    </source>
</evidence>
<dbReference type="Pfam" id="PF00078">
    <property type="entry name" value="RVT_1"/>
    <property type="match status" value="1"/>
</dbReference>
<comment type="caution">
    <text evidence="6">The sequence shown here is derived from an EMBL/GenBank/DDBJ whole genome shotgun (WGS) entry which is preliminary data.</text>
</comment>
<keyword evidence="3" id="KW-0416">Keratin</keyword>
<feature type="domain" description="Reverse transcriptase" evidence="5">
    <location>
        <begin position="270"/>
        <end position="378"/>
    </location>
</feature>
<dbReference type="GO" id="GO:0005882">
    <property type="term" value="C:intermediate filament"/>
    <property type="evidence" value="ECO:0007669"/>
    <property type="project" value="UniProtKB-KW"/>
</dbReference>